<dbReference type="PANTHER" id="PTHR35841">
    <property type="entry name" value="PHOSPHONATES-BINDING PERIPLASMIC PROTEIN"/>
    <property type="match status" value="1"/>
</dbReference>
<proteinExistence type="predicted"/>
<evidence type="ECO:0000313" key="1">
    <source>
        <dbReference type="EMBL" id="SDJ38241.1"/>
    </source>
</evidence>
<dbReference type="PROSITE" id="PS51257">
    <property type="entry name" value="PROKAR_LIPOPROTEIN"/>
    <property type="match status" value="1"/>
</dbReference>
<dbReference type="InterPro" id="IPR006311">
    <property type="entry name" value="TAT_signal"/>
</dbReference>
<reference evidence="2" key="1">
    <citation type="submission" date="2016-10" db="EMBL/GenBank/DDBJ databases">
        <authorList>
            <person name="Varghese N."/>
            <person name="Submissions S."/>
        </authorList>
    </citation>
    <scope>NUCLEOTIDE SEQUENCE [LARGE SCALE GENOMIC DNA]</scope>
    <source>
        <strain evidence="2">B4,CECT 8067,JCM 17497</strain>
    </source>
</reference>
<dbReference type="PROSITE" id="PS51318">
    <property type="entry name" value="TAT"/>
    <property type="match status" value="1"/>
</dbReference>
<dbReference type="Proteomes" id="UP000198882">
    <property type="component" value="Unassembled WGS sequence"/>
</dbReference>
<dbReference type="Pfam" id="PF12974">
    <property type="entry name" value="Phosphonate-bd"/>
    <property type="match status" value="1"/>
</dbReference>
<evidence type="ECO:0000313" key="2">
    <source>
        <dbReference type="Proteomes" id="UP000198882"/>
    </source>
</evidence>
<dbReference type="Gene3D" id="3.40.190.10">
    <property type="entry name" value="Periplasmic binding protein-like II"/>
    <property type="match status" value="2"/>
</dbReference>
<gene>
    <name evidence="1" type="ORF">SAMN04515672_0379</name>
</gene>
<accession>A0A1G8T9V2</accession>
<name>A0A1G8T9V2_9EURY</name>
<dbReference type="AlphaFoldDB" id="A0A1G8T9V2"/>
<dbReference type="RefSeq" id="WP_090302925.1">
    <property type="nucleotide sequence ID" value="NZ_FNFE01000001.1"/>
</dbReference>
<dbReference type="SUPFAM" id="SSF53850">
    <property type="entry name" value="Periplasmic binding protein-like II"/>
    <property type="match status" value="1"/>
</dbReference>
<keyword evidence="2" id="KW-1185">Reference proteome</keyword>
<protein>
    <submittedName>
        <fullName evidence="1">Phosphonate transport system substrate-binding protein</fullName>
    </submittedName>
</protein>
<dbReference type="EMBL" id="FNFE01000001">
    <property type="protein sequence ID" value="SDJ38241.1"/>
    <property type="molecule type" value="Genomic_DNA"/>
</dbReference>
<dbReference type="STRING" id="1095776.SAMN04515672_0379"/>
<organism evidence="1 2">
    <name type="scientific">Natronorubrum texcoconense</name>
    <dbReference type="NCBI Taxonomy" id="1095776"/>
    <lineage>
        <taxon>Archaea</taxon>
        <taxon>Methanobacteriati</taxon>
        <taxon>Methanobacteriota</taxon>
        <taxon>Stenosarchaea group</taxon>
        <taxon>Halobacteria</taxon>
        <taxon>Halobacteriales</taxon>
        <taxon>Natrialbaceae</taxon>
        <taxon>Natronorubrum</taxon>
    </lineage>
</organism>
<dbReference type="OrthoDB" id="146127at2157"/>
<sequence length="356" mass="38770">MSDTDRWAADRRTVLKSAGAVGMAGLAGCTGGSDDSNTISWVMNPAEESVDIETQYQPLFEYLESEADVEIEGIQTSDYSSTVLEMQRGSGDFADTSPGAVAQVPDDIDVVGMRLAFGAEQYFSLITTTPDSDVEELADLEGEEIATAASTSVSGTLVPMLMLEQAGLDTGGAPDGNPVDFDLGTHDHDGAREQLINNPDVVAAGTGAFSTGPHVPQEQFDEMSEDYVDISVEYDDAGSREPELQLLAVSDPIPRAPIVARADWDDPIREELEELMLEADEEVFRHDPDELADQLGIDPEILDKDEDELTEEEEDDLQQFEDHELWFDGIEPATEDDYEPIVDLLDELGLSPEDVE</sequence>
<dbReference type="PANTHER" id="PTHR35841:SF1">
    <property type="entry name" value="PHOSPHONATES-BINDING PERIPLASMIC PROTEIN"/>
    <property type="match status" value="1"/>
</dbReference>